<dbReference type="PRINTS" id="PR00758">
    <property type="entry name" value="ARSENICPUMP"/>
</dbReference>
<feature type="transmembrane region" description="Helical" evidence="8">
    <location>
        <begin position="228"/>
        <end position="261"/>
    </location>
</feature>
<feature type="transmembrane region" description="Helical" evidence="8">
    <location>
        <begin position="403"/>
        <end position="421"/>
    </location>
</feature>
<evidence type="ECO:0000256" key="1">
    <source>
        <dbReference type="ARBA" id="ARBA00004651"/>
    </source>
</evidence>
<comment type="caution">
    <text evidence="11">The sequence shown here is derived from an EMBL/GenBank/DDBJ whole genome shotgun (WGS) entry which is preliminary data.</text>
</comment>
<evidence type="ECO:0000256" key="3">
    <source>
        <dbReference type="ARBA" id="ARBA00022448"/>
    </source>
</evidence>
<evidence type="ECO:0000259" key="9">
    <source>
        <dbReference type="Pfam" id="PF03600"/>
    </source>
</evidence>
<name>A0A369MVH1_EGGLN</name>
<dbReference type="CDD" id="cd01116">
    <property type="entry name" value="P_permease"/>
    <property type="match status" value="1"/>
</dbReference>
<evidence type="ECO:0000256" key="7">
    <source>
        <dbReference type="ARBA" id="ARBA00023136"/>
    </source>
</evidence>
<feature type="transmembrane region" description="Helical" evidence="8">
    <location>
        <begin position="92"/>
        <end position="109"/>
    </location>
</feature>
<evidence type="ECO:0000313" key="12">
    <source>
        <dbReference type="Proteomes" id="UP000253752"/>
    </source>
</evidence>
<evidence type="ECO:0000256" key="4">
    <source>
        <dbReference type="ARBA" id="ARBA00022475"/>
    </source>
</evidence>
<comment type="similarity">
    <text evidence="2">Belongs to the CitM (TC 2.A.11) transporter family.</text>
</comment>
<evidence type="ECO:0000313" key="13">
    <source>
        <dbReference type="Proteomes" id="UP000436429"/>
    </source>
</evidence>
<keyword evidence="4" id="KW-1003">Cell membrane</keyword>
<dbReference type="EMBL" id="PPTX01000002">
    <property type="protein sequence ID" value="RDB81460.1"/>
    <property type="molecule type" value="Genomic_DNA"/>
</dbReference>
<feature type="transmembrane region" description="Helical" evidence="8">
    <location>
        <begin position="6"/>
        <end position="21"/>
    </location>
</feature>
<evidence type="ECO:0000256" key="8">
    <source>
        <dbReference type="SAM" id="Phobius"/>
    </source>
</evidence>
<dbReference type="InterPro" id="IPR004680">
    <property type="entry name" value="Cit_transptr-like_dom"/>
</dbReference>
<dbReference type="Pfam" id="PF03600">
    <property type="entry name" value="CitMHS"/>
    <property type="match status" value="1"/>
</dbReference>
<feature type="transmembrane region" description="Helical" evidence="8">
    <location>
        <begin position="172"/>
        <end position="195"/>
    </location>
</feature>
<organism evidence="11 12">
    <name type="scientific">Eggerthella lenta</name>
    <name type="common">Eubacterium lentum</name>
    <dbReference type="NCBI Taxonomy" id="84112"/>
    <lineage>
        <taxon>Bacteria</taxon>
        <taxon>Bacillati</taxon>
        <taxon>Actinomycetota</taxon>
        <taxon>Coriobacteriia</taxon>
        <taxon>Eggerthellales</taxon>
        <taxon>Eggerthellaceae</taxon>
        <taxon>Eggerthella</taxon>
    </lineage>
</organism>
<keyword evidence="6 8" id="KW-1133">Transmembrane helix</keyword>
<dbReference type="PANTHER" id="PTHR43568">
    <property type="entry name" value="P PROTEIN"/>
    <property type="match status" value="1"/>
</dbReference>
<dbReference type="PANTHER" id="PTHR43568:SF1">
    <property type="entry name" value="P PROTEIN"/>
    <property type="match status" value="1"/>
</dbReference>
<evidence type="ECO:0000313" key="10">
    <source>
        <dbReference type="EMBL" id="MVN34435.1"/>
    </source>
</evidence>
<dbReference type="InterPro" id="IPR000802">
    <property type="entry name" value="Arsenical_pump_ArsB"/>
</dbReference>
<reference evidence="10 13" key="2">
    <citation type="submission" date="2019-11" db="EMBL/GenBank/DDBJ databases">
        <title>Whole genome shotgun sequencing (WGS) data from Adlercreutzia equolifaciens ResAG-91, Eggerthella lenta MRI-F36, MRI-F37, MRI-F40, ResAG-49, ResAG-88, ResAG-121, ResAG-145, and Gordonibacter sp. ResAG-5, ResAG-26, ResAG-43, ResAG-50, ResAG-59.</title>
        <authorList>
            <person name="Stoll D.A."/>
            <person name="Danylec N."/>
            <person name="Franz C.M.A.P."/>
            <person name="Huch M."/>
        </authorList>
    </citation>
    <scope>NUCLEOTIDE SEQUENCE [LARGE SCALE GENOMIC DNA]</scope>
    <source>
        <strain evidence="10 13">ResAG-88</strain>
    </source>
</reference>
<feature type="transmembrane region" description="Helical" evidence="8">
    <location>
        <begin position="28"/>
        <end position="45"/>
    </location>
</feature>
<feature type="domain" description="Citrate transporter-like" evidence="9">
    <location>
        <begin position="17"/>
        <end position="364"/>
    </location>
</feature>
<evidence type="ECO:0000256" key="5">
    <source>
        <dbReference type="ARBA" id="ARBA00022692"/>
    </source>
</evidence>
<dbReference type="EMBL" id="WPOM01000063">
    <property type="protein sequence ID" value="MVN34435.1"/>
    <property type="molecule type" value="Genomic_DNA"/>
</dbReference>
<sequence length="424" mass="45183">MDVSQIVAVAVFVVVMITIMTEKLHRSLAAITGAMIVLALHVMPFDAAMEHIDFNTLGVLLGMMLFVSVVKLSGVFEFLAIKCARLAKGDPWKIMLLFVLLTAVLSAFLDNVTTVLLIGPMTLTVCKLLDVNPIPFFMTEILASNIGGTATLIGDPPNIMIGSAAGYSFFDFILYDAPAVAIILVAILGVFYALYGRKMNVDDEHKARIMELDEHAQIKNRRLLKQSVVMTALVVVGFMAHGALGLESCIIALGAAGIIMLISGESIEEALSNVEWTTLSFFAGLFVIVGALAETGVIGMLANGLIDATGGNVFITMLVLLIGSAVISSFLDNIPFVATMIPILLAMESTGMDVTPLWWAVSLGACLGGNGTLIGASANVVLSDISKKHGYEITFAKFFKTGFPIMLLTILIAGVYLVVRFPPA</sequence>
<dbReference type="OMA" id="WRHLSDE"/>
<evidence type="ECO:0000313" key="11">
    <source>
        <dbReference type="EMBL" id="RDB81460.1"/>
    </source>
</evidence>
<feature type="transmembrane region" description="Helical" evidence="8">
    <location>
        <begin position="357"/>
        <end position="382"/>
    </location>
</feature>
<feature type="transmembrane region" description="Helical" evidence="8">
    <location>
        <begin position="281"/>
        <end position="306"/>
    </location>
</feature>
<dbReference type="InterPro" id="IPR051475">
    <property type="entry name" value="Diverse_Ion_Transporter"/>
</dbReference>
<comment type="subcellular location">
    <subcellularLocation>
        <location evidence="1">Cell membrane</location>
        <topology evidence="1">Multi-pass membrane protein</topology>
    </subcellularLocation>
</comment>
<dbReference type="Proteomes" id="UP000436429">
    <property type="component" value="Unassembled WGS sequence"/>
</dbReference>
<dbReference type="GO" id="GO:0005886">
    <property type="term" value="C:plasma membrane"/>
    <property type="evidence" value="ECO:0007669"/>
    <property type="project" value="UniProtKB-SubCell"/>
</dbReference>
<evidence type="ECO:0000256" key="6">
    <source>
        <dbReference type="ARBA" id="ARBA00022989"/>
    </source>
</evidence>
<dbReference type="AlphaFoldDB" id="A0A369MVH1"/>
<feature type="transmembrane region" description="Helical" evidence="8">
    <location>
        <begin position="57"/>
        <end position="80"/>
    </location>
</feature>
<feature type="transmembrane region" description="Helical" evidence="8">
    <location>
        <begin position="318"/>
        <end position="345"/>
    </location>
</feature>
<accession>A0A369MVH1</accession>
<keyword evidence="7 8" id="KW-0472">Membrane</keyword>
<proteinExistence type="inferred from homology"/>
<dbReference type="GeneID" id="69512347"/>
<dbReference type="Proteomes" id="UP000253752">
    <property type="component" value="Unassembled WGS sequence"/>
</dbReference>
<keyword evidence="5 8" id="KW-0812">Transmembrane</keyword>
<gene>
    <name evidence="11" type="ORF">C1872_01960</name>
    <name evidence="10" type="ORF">GO726_14905</name>
</gene>
<dbReference type="GO" id="GO:0015105">
    <property type="term" value="F:arsenite transmembrane transporter activity"/>
    <property type="evidence" value="ECO:0007669"/>
    <property type="project" value="InterPro"/>
</dbReference>
<keyword evidence="3" id="KW-0813">Transport</keyword>
<protein>
    <recommendedName>
        <fullName evidence="9">Citrate transporter-like domain-containing protein</fullName>
    </recommendedName>
</protein>
<dbReference type="RefSeq" id="WP_009305360.1">
    <property type="nucleotide sequence ID" value="NZ_AP025575.1"/>
</dbReference>
<evidence type="ECO:0000256" key="2">
    <source>
        <dbReference type="ARBA" id="ARBA00009843"/>
    </source>
</evidence>
<reference evidence="11 12" key="1">
    <citation type="journal article" date="2018" name="Elife">
        <title>Discovery and characterization of a prevalent human gut bacterial enzyme sufficient for the inactivation of a family of plant toxins.</title>
        <authorList>
            <person name="Koppel N."/>
            <person name="Bisanz J.E."/>
            <person name="Pandelia M.E."/>
            <person name="Turnbaugh P.J."/>
            <person name="Balskus E.P."/>
        </authorList>
    </citation>
    <scope>NUCLEOTIDE SEQUENCE [LARGE SCALE GENOMIC DNA]</scope>
    <source>
        <strain evidence="11 12">MR1 #12</strain>
    </source>
</reference>